<dbReference type="Proteomes" id="UP001501705">
    <property type="component" value="Unassembled WGS sequence"/>
</dbReference>
<evidence type="ECO:0000313" key="5">
    <source>
        <dbReference type="Proteomes" id="UP001501705"/>
    </source>
</evidence>
<dbReference type="PANTHER" id="PTHR48090">
    <property type="entry name" value="UNDECAPRENYL-PHOSPHATE 4-DEOXY-4-FORMAMIDO-L-ARABINOSE TRANSFERASE-RELATED"/>
    <property type="match status" value="1"/>
</dbReference>
<dbReference type="Pfam" id="PF00535">
    <property type="entry name" value="Glycos_transf_2"/>
    <property type="match status" value="1"/>
</dbReference>
<evidence type="ECO:0000256" key="2">
    <source>
        <dbReference type="SAM" id="MobiDB-lite"/>
    </source>
</evidence>
<name>A0ABN2E1E2_9ACTN</name>
<protein>
    <submittedName>
        <fullName evidence="4">Glycosyltransferase family 2 protein</fullName>
    </submittedName>
</protein>
<evidence type="ECO:0000259" key="3">
    <source>
        <dbReference type="Pfam" id="PF00535"/>
    </source>
</evidence>
<accession>A0ABN2E1E2</accession>
<gene>
    <name evidence="4" type="ORF">GCM10009804_56510</name>
</gene>
<dbReference type="InterPro" id="IPR029044">
    <property type="entry name" value="Nucleotide-diphossugar_trans"/>
</dbReference>
<reference evidence="4 5" key="1">
    <citation type="journal article" date="2019" name="Int. J. Syst. Evol. Microbiol.">
        <title>The Global Catalogue of Microorganisms (GCM) 10K type strain sequencing project: providing services to taxonomists for standard genome sequencing and annotation.</title>
        <authorList>
            <consortium name="The Broad Institute Genomics Platform"/>
            <consortium name="The Broad Institute Genome Sequencing Center for Infectious Disease"/>
            <person name="Wu L."/>
            <person name="Ma J."/>
        </authorList>
    </citation>
    <scope>NUCLEOTIDE SEQUENCE [LARGE SCALE GENOMIC DNA]</scope>
    <source>
        <strain evidence="4 5">JCM 15572</strain>
    </source>
</reference>
<proteinExistence type="inferred from homology"/>
<evidence type="ECO:0000256" key="1">
    <source>
        <dbReference type="ARBA" id="ARBA00006739"/>
    </source>
</evidence>
<dbReference type="InterPro" id="IPR001173">
    <property type="entry name" value="Glyco_trans_2-like"/>
</dbReference>
<dbReference type="PANTHER" id="PTHR48090:SF7">
    <property type="entry name" value="RFBJ PROTEIN"/>
    <property type="match status" value="1"/>
</dbReference>
<keyword evidence="5" id="KW-1185">Reference proteome</keyword>
<comment type="similarity">
    <text evidence="1">Belongs to the glycosyltransferase 2 family.</text>
</comment>
<dbReference type="CDD" id="cd04179">
    <property type="entry name" value="DPM_DPG-synthase_like"/>
    <property type="match status" value="1"/>
</dbReference>
<comment type="caution">
    <text evidence="4">The sequence shown here is derived from an EMBL/GenBank/DDBJ whole genome shotgun (WGS) entry which is preliminary data.</text>
</comment>
<dbReference type="Gene3D" id="3.90.550.10">
    <property type="entry name" value="Spore Coat Polysaccharide Biosynthesis Protein SpsA, Chain A"/>
    <property type="match status" value="1"/>
</dbReference>
<dbReference type="InterPro" id="IPR050256">
    <property type="entry name" value="Glycosyltransferase_2"/>
</dbReference>
<feature type="region of interest" description="Disordered" evidence="2">
    <location>
        <begin position="219"/>
        <end position="264"/>
    </location>
</feature>
<dbReference type="EMBL" id="BAAAPH010000021">
    <property type="protein sequence ID" value="GAA1592734.1"/>
    <property type="molecule type" value="Genomic_DNA"/>
</dbReference>
<dbReference type="SUPFAM" id="SSF53448">
    <property type="entry name" value="Nucleotide-diphospho-sugar transferases"/>
    <property type="match status" value="1"/>
</dbReference>
<evidence type="ECO:0000313" key="4">
    <source>
        <dbReference type="EMBL" id="GAA1592734.1"/>
    </source>
</evidence>
<sequence length="264" mass="28107">MSVDVVLPCLNEAAALPWILERLPAGVRAVVVDNGSTDGSAEVAAGLGATVVRCAIKGYGAACHAGLEAAEADVVAFMDADASLDPRQLVRVTTPVLAGRADLVVGRRRAVSWRAWPWHLRLSNAELSRRIRRRTGVALHDLGPMRAARRQALLDLALTDRRSGYPLETVVRAADAGWRIAEVDVDYLPRSGRSKVTGTPLGAARAVLDMSKVLAVPKTHASPNKHTEPTTHASPKEQAGSKKQAGSKGQAGSEEQGGVEVWRR</sequence>
<organism evidence="4 5">
    <name type="scientific">Kribbella hippodromi</name>
    <dbReference type="NCBI Taxonomy" id="434347"/>
    <lineage>
        <taxon>Bacteria</taxon>
        <taxon>Bacillati</taxon>
        <taxon>Actinomycetota</taxon>
        <taxon>Actinomycetes</taxon>
        <taxon>Propionibacteriales</taxon>
        <taxon>Kribbellaceae</taxon>
        <taxon>Kribbella</taxon>
    </lineage>
</organism>
<feature type="domain" description="Glycosyltransferase 2-like" evidence="3">
    <location>
        <begin position="5"/>
        <end position="153"/>
    </location>
</feature>
<dbReference type="RefSeq" id="WP_344238109.1">
    <property type="nucleotide sequence ID" value="NZ_BAAAPH010000021.1"/>
</dbReference>